<feature type="compositionally biased region" description="Polar residues" evidence="1">
    <location>
        <begin position="190"/>
        <end position="199"/>
    </location>
</feature>
<feature type="region of interest" description="Disordered" evidence="1">
    <location>
        <begin position="106"/>
        <end position="284"/>
    </location>
</feature>
<feature type="region of interest" description="Disordered" evidence="1">
    <location>
        <begin position="306"/>
        <end position="547"/>
    </location>
</feature>
<feature type="compositionally biased region" description="Basic and acidic residues" evidence="1">
    <location>
        <begin position="337"/>
        <end position="374"/>
    </location>
</feature>
<feature type="compositionally biased region" description="Basic and acidic residues" evidence="1">
    <location>
        <begin position="162"/>
        <end position="177"/>
    </location>
</feature>
<keyword evidence="3" id="KW-1185">Reference proteome</keyword>
<proteinExistence type="predicted"/>
<evidence type="ECO:0000256" key="1">
    <source>
        <dbReference type="SAM" id="MobiDB-lite"/>
    </source>
</evidence>
<feature type="compositionally biased region" description="Basic and acidic residues" evidence="1">
    <location>
        <begin position="383"/>
        <end position="411"/>
    </location>
</feature>
<dbReference type="EMBL" id="JBBPFD010000543">
    <property type="protein sequence ID" value="KAK7878280.1"/>
    <property type="molecule type" value="Genomic_DNA"/>
</dbReference>
<dbReference type="AlphaFoldDB" id="A0AAW0MFF1"/>
<protein>
    <submittedName>
        <fullName evidence="2">Uncharacterized protein</fullName>
    </submittedName>
</protein>
<dbReference type="Proteomes" id="UP001460270">
    <property type="component" value="Unassembled WGS sequence"/>
</dbReference>
<evidence type="ECO:0000313" key="3">
    <source>
        <dbReference type="Proteomes" id="UP001460270"/>
    </source>
</evidence>
<feature type="compositionally biased region" description="Basic and acidic residues" evidence="1">
    <location>
        <begin position="318"/>
        <end position="330"/>
    </location>
</feature>
<accession>A0AAW0MFF1</accession>
<gene>
    <name evidence="2" type="ORF">WMY93_031099</name>
</gene>
<sequence>MNIEREDNIAIWQTQRGRPPVPHQRHPMRYEGRAGETFYPDYVQHSNNMNVNPFSSTNPGQCRPYARHVSFRSYNRYPPQQRSFDRQPDFQVHCFKDSINRVIRNDEPYNRKSIGDRNTNAYARHRSTVDTERKSTREENCGTHQKTDDSFKRPDSAVTQQRRVEHVPLSRDEKRTECGNASRNIEGKRSSSAGKQNVHFSGDEDEGSTYRERKRAWKRERAISPGDSKTHTIKSFKHAPKTKTDNSSQDHQVDKSKKKNRQNDKDCNYGEEVTSGSKVDEGHGQVVVIEDDRDNVLAPGEHSVVEEQYGDSAEDNEISAHSEAATDKKKVLVVTRKGRDTTTDVKGDTRCYDEEQRGEDKNSGNENDPGKRSTECGWSGGEKMSDDEKAQNNKKDEKAQKNKKNDKDTMRKGYNNFQSSKVEVRSDHETSNGKSSPVKKLQTEDEPDTLGAMTSRKECSSTQRSPPVESEIDSVHAEAELCESIAQASPQPHLGALEWSHAEAEPSQVTHALNEAETGSDERLSPKDSHDKSHTPQSSSEQRGGQANAFDNHDYVEFTETEAFQSNDETLTAMLFQYSQQPQLPLPLVRQQQYTPHTIQQPQTSSPHVEQSQSSFRSSEQQQLSFSNIQQQQPSSPNAQQPLSKFLAVSETQGNEPSGVAEDNYIKGLLGSRLDLYGVLQTLVHCQLCKKVFNRTVICKEFLIQLNRPIQCLCGCVICSLCYWGHFGCSVHKLSSKNAAVNATANVLASREDVIYESVWEVQVDVSDTYISENEINCHVQQMMNDEGPPCMQKLKAAFNVLLEAKDKFCFEYWTSEEIPEMFAYRYVCLPHIPGFWDHMYVGTRTKPDTEMMIAPDEFLPKLFDVDMGTQGHHQYPGVQKHGVLFVHVAKKSLRYKRGSASTEYRLGL</sequence>
<feature type="region of interest" description="Disordered" evidence="1">
    <location>
        <begin position="595"/>
        <end position="617"/>
    </location>
</feature>
<name>A0AAW0MFF1_9GOBI</name>
<comment type="caution">
    <text evidence="2">The sequence shown here is derived from an EMBL/GenBank/DDBJ whole genome shotgun (WGS) entry which is preliminary data.</text>
</comment>
<organism evidence="2 3">
    <name type="scientific">Mugilogobius chulae</name>
    <name type="common">yellowstripe goby</name>
    <dbReference type="NCBI Taxonomy" id="88201"/>
    <lineage>
        <taxon>Eukaryota</taxon>
        <taxon>Metazoa</taxon>
        <taxon>Chordata</taxon>
        <taxon>Craniata</taxon>
        <taxon>Vertebrata</taxon>
        <taxon>Euteleostomi</taxon>
        <taxon>Actinopterygii</taxon>
        <taxon>Neopterygii</taxon>
        <taxon>Teleostei</taxon>
        <taxon>Neoteleostei</taxon>
        <taxon>Acanthomorphata</taxon>
        <taxon>Gobiaria</taxon>
        <taxon>Gobiiformes</taxon>
        <taxon>Gobioidei</taxon>
        <taxon>Gobiidae</taxon>
        <taxon>Gobionellinae</taxon>
        <taxon>Mugilogobius</taxon>
    </lineage>
</organism>
<feature type="compositionally biased region" description="Basic and acidic residues" evidence="1">
    <location>
        <begin position="251"/>
        <end position="268"/>
    </location>
</feature>
<feature type="compositionally biased region" description="Polar residues" evidence="1">
    <location>
        <begin position="595"/>
        <end position="609"/>
    </location>
</feature>
<feature type="compositionally biased region" description="Basic and acidic residues" evidence="1">
    <location>
        <begin position="422"/>
        <end position="431"/>
    </location>
</feature>
<feature type="compositionally biased region" description="Basic residues" evidence="1">
    <location>
        <begin position="231"/>
        <end position="241"/>
    </location>
</feature>
<feature type="compositionally biased region" description="Polar residues" evidence="1">
    <location>
        <begin position="535"/>
        <end position="545"/>
    </location>
</feature>
<feature type="compositionally biased region" description="Acidic residues" evidence="1">
    <location>
        <begin position="308"/>
        <end position="317"/>
    </location>
</feature>
<evidence type="ECO:0000313" key="2">
    <source>
        <dbReference type="EMBL" id="KAK7878280.1"/>
    </source>
</evidence>
<reference evidence="3" key="1">
    <citation type="submission" date="2024-04" db="EMBL/GenBank/DDBJ databases">
        <title>Salinicola lusitanus LLJ914,a marine bacterium isolated from the Okinawa Trough.</title>
        <authorList>
            <person name="Li J."/>
        </authorList>
    </citation>
    <scope>NUCLEOTIDE SEQUENCE [LARGE SCALE GENOMIC DNA]</scope>
</reference>
<feature type="compositionally biased region" description="Basic and acidic residues" evidence="1">
    <location>
        <begin position="127"/>
        <end position="155"/>
    </location>
</feature>
<feature type="compositionally biased region" description="Basic and acidic residues" evidence="1">
    <location>
        <begin position="520"/>
        <end position="534"/>
    </location>
</feature>
<feature type="compositionally biased region" description="Basic and acidic residues" evidence="1">
    <location>
        <begin position="106"/>
        <end position="115"/>
    </location>
</feature>